<dbReference type="Proteomes" id="UP000748025">
    <property type="component" value="Unassembled WGS sequence"/>
</dbReference>
<feature type="region of interest" description="Disordered" evidence="1">
    <location>
        <begin position="1"/>
        <end position="88"/>
    </location>
</feature>
<feature type="non-terminal residue" evidence="2">
    <location>
        <position position="136"/>
    </location>
</feature>
<name>A0A9P7SVX9_9HYPO</name>
<evidence type="ECO:0000313" key="2">
    <source>
        <dbReference type="EMBL" id="KAG6001026.1"/>
    </source>
</evidence>
<proteinExistence type="predicted"/>
<evidence type="ECO:0000313" key="3">
    <source>
        <dbReference type="Proteomes" id="UP000748025"/>
    </source>
</evidence>
<accession>A0A9P7SVX9</accession>
<comment type="caution">
    <text evidence="2">The sequence shown here is derived from an EMBL/GenBank/DDBJ whole genome shotgun (WGS) entry which is preliminary data.</text>
</comment>
<protein>
    <submittedName>
        <fullName evidence="2">Uncharacterized protein</fullName>
    </submittedName>
</protein>
<dbReference type="EMBL" id="SRPW01001472">
    <property type="protein sequence ID" value="KAG6001026.1"/>
    <property type="molecule type" value="Genomic_DNA"/>
</dbReference>
<reference evidence="2" key="1">
    <citation type="journal article" date="2020" name="bioRxiv">
        <title>Whole genome comparisons of ergot fungi reveals the divergence and evolution of species within the genus Claviceps are the result of varying mechanisms driving genome evolution and host range expansion.</title>
        <authorList>
            <person name="Wyka S.A."/>
            <person name="Mondo S.J."/>
            <person name="Liu M."/>
            <person name="Dettman J."/>
            <person name="Nalam V."/>
            <person name="Broders K.D."/>
        </authorList>
    </citation>
    <scope>NUCLEOTIDE SEQUENCE</scope>
    <source>
        <strain evidence="2">CCC 602</strain>
    </source>
</reference>
<organism evidence="2 3">
    <name type="scientific">Claviceps pusilla</name>
    <dbReference type="NCBI Taxonomy" id="123648"/>
    <lineage>
        <taxon>Eukaryota</taxon>
        <taxon>Fungi</taxon>
        <taxon>Dikarya</taxon>
        <taxon>Ascomycota</taxon>
        <taxon>Pezizomycotina</taxon>
        <taxon>Sordariomycetes</taxon>
        <taxon>Hypocreomycetidae</taxon>
        <taxon>Hypocreales</taxon>
        <taxon>Clavicipitaceae</taxon>
        <taxon>Claviceps</taxon>
    </lineage>
</organism>
<feature type="compositionally biased region" description="Low complexity" evidence="1">
    <location>
        <begin position="21"/>
        <end position="30"/>
    </location>
</feature>
<evidence type="ECO:0000256" key="1">
    <source>
        <dbReference type="SAM" id="MobiDB-lite"/>
    </source>
</evidence>
<dbReference type="AlphaFoldDB" id="A0A9P7SVX9"/>
<sequence>MRDDEQTISRMSRIKLEGGNTSTSTTTTTTNGLPEAMNTAESTPSSVKENGSPASANGVVKSESEVLHTPASAKPRPSRKSSHKTVEPQYQLFDHLPNVTDDSCKGFQVIRDCLYGSKHLGSTDNDALDCDCAEEW</sequence>
<dbReference type="OrthoDB" id="10434217at2759"/>
<keyword evidence="3" id="KW-1185">Reference proteome</keyword>
<gene>
    <name evidence="2" type="ORF">E4U43_001435</name>
</gene>
<feature type="compositionally biased region" description="Polar residues" evidence="1">
    <location>
        <begin position="39"/>
        <end position="55"/>
    </location>
</feature>